<evidence type="ECO:0000256" key="2">
    <source>
        <dbReference type="SAM" id="Phobius"/>
    </source>
</evidence>
<name>A0ABR0SMF6_9HYPO</name>
<keyword evidence="2" id="KW-0812">Transmembrane</keyword>
<dbReference type="EMBL" id="JAVFKD010000012">
    <property type="protein sequence ID" value="KAK5992986.1"/>
    <property type="molecule type" value="Genomic_DNA"/>
</dbReference>
<feature type="region of interest" description="Disordered" evidence="1">
    <location>
        <begin position="260"/>
        <end position="279"/>
    </location>
</feature>
<keyword evidence="2" id="KW-0472">Membrane</keyword>
<protein>
    <submittedName>
        <fullName evidence="3">Uncharacterized protein</fullName>
    </submittedName>
</protein>
<proteinExistence type="predicted"/>
<organism evidence="3 4">
    <name type="scientific">Cladobotryum mycophilum</name>
    <dbReference type="NCBI Taxonomy" id="491253"/>
    <lineage>
        <taxon>Eukaryota</taxon>
        <taxon>Fungi</taxon>
        <taxon>Dikarya</taxon>
        <taxon>Ascomycota</taxon>
        <taxon>Pezizomycotina</taxon>
        <taxon>Sordariomycetes</taxon>
        <taxon>Hypocreomycetidae</taxon>
        <taxon>Hypocreales</taxon>
        <taxon>Hypocreaceae</taxon>
        <taxon>Cladobotryum</taxon>
    </lineage>
</organism>
<evidence type="ECO:0000313" key="3">
    <source>
        <dbReference type="EMBL" id="KAK5992986.1"/>
    </source>
</evidence>
<comment type="caution">
    <text evidence="3">The sequence shown here is derived from an EMBL/GenBank/DDBJ whole genome shotgun (WGS) entry which is preliminary data.</text>
</comment>
<accession>A0ABR0SMF6</accession>
<evidence type="ECO:0000313" key="4">
    <source>
        <dbReference type="Proteomes" id="UP001338125"/>
    </source>
</evidence>
<feature type="region of interest" description="Disordered" evidence="1">
    <location>
        <begin position="128"/>
        <end position="186"/>
    </location>
</feature>
<evidence type="ECO:0000256" key="1">
    <source>
        <dbReference type="SAM" id="MobiDB-lite"/>
    </source>
</evidence>
<reference evidence="3 4" key="1">
    <citation type="submission" date="2024-01" db="EMBL/GenBank/DDBJ databases">
        <title>Complete genome of Cladobotryum mycophilum ATHUM6906.</title>
        <authorList>
            <person name="Christinaki A.C."/>
            <person name="Myridakis A.I."/>
            <person name="Kouvelis V.N."/>
        </authorList>
    </citation>
    <scope>NUCLEOTIDE SEQUENCE [LARGE SCALE GENOMIC DNA]</scope>
    <source>
        <strain evidence="3 4">ATHUM6906</strain>
    </source>
</reference>
<feature type="region of interest" description="Disordered" evidence="1">
    <location>
        <begin position="306"/>
        <end position="327"/>
    </location>
</feature>
<gene>
    <name evidence="3" type="ORF">PT974_06411</name>
</gene>
<dbReference type="Proteomes" id="UP001338125">
    <property type="component" value="Unassembled WGS sequence"/>
</dbReference>
<keyword evidence="2" id="KW-1133">Transmembrane helix</keyword>
<feature type="transmembrane region" description="Helical" evidence="2">
    <location>
        <begin position="194"/>
        <end position="216"/>
    </location>
</feature>
<keyword evidence="4" id="KW-1185">Reference proteome</keyword>
<feature type="compositionally biased region" description="Polar residues" evidence="1">
    <location>
        <begin position="153"/>
        <end position="182"/>
    </location>
</feature>
<sequence length="327" mass="35295">MTASTLSSGTKEVPYMPMTLQAIPCPAPVLEDDFDSCRIPGGLDLWSNGGFYSPGECFVGYRAMCTQTSALSNGWPIRESETAVRCIPIGYDCNDKTRDQRYATSDFGGTILSAPAFEIRWRSEDLKTGSNRLPPGVPTLAPIPSESAMPGSSAVSPDATTTSAITNKTPANQPTSPSTHSPGSKFVLTPSSTAGVAVGSCLGAIAVMSVIIFLLVRRRRRIREGPDRLPEDPWDQQDPYQGTARLGEQIPVELEDKQMEPRELSAETRPGISKTANPNTHNDFILRIPHISVNSTPVEVAAEPIQASKDNMNEGDKIMEPSLPKFT</sequence>